<dbReference type="Gene3D" id="3.40.50.2300">
    <property type="match status" value="1"/>
</dbReference>
<dbReference type="SUPFAM" id="SSF52788">
    <property type="entry name" value="Phosphotyrosine protein phosphatases I"/>
    <property type="match status" value="1"/>
</dbReference>
<feature type="domain" description="Phosphotyrosine protein phosphatase I" evidence="2">
    <location>
        <begin position="2"/>
        <end position="180"/>
    </location>
</feature>
<evidence type="ECO:0000313" key="3">
    <source>
        <dbReference type="EMBL" id="GGN79786.1"/>
    </source>
</evidence>
<sequence>MLVVCSADRWRAPLAARLLARELEGVEGVEIASAGTAAEPGVPLETLAAAEAARLGVEAAGHTSRPLLPAEVERADLVIALEREHRAVAVTFAPSAARRTFTLVELARALAAVATSSDGTGPGRALGLQDAVAAAADMRGLLPPVRGPELDIPDPMRRSPVGHRRTGDAIRARVAEVAAALRALRALPGHVPPT</sequence>
<dbReference type="InterPro" id="IPR023485">
    <property type="entry name" value="Ptyr_pPase"/>
</dbReference>
<protein>
    <recommendedName>
        <fullName evidence="2">Phosphotyrosine protein phosphatase I domain-containing protein</fullName>
    </recommendedName>
</protein>
<dbReference type="SMART" id="SM00226">
    <property type="entry name" value="LMWPc"/>
    <property type="match status" value="1"/>
</dbReference>
<comment type="caution">
    <text evidence="3">The sequence shown here is derived from an EMBL/GenBank/DDBJ whole genome shotgun (WGS) entry which is preliminary data.</text>
</comment>
<organism evidence="3 4">
    <name type="scientific">Agrococcus terreus</name>
    <dbReference type="NCBI Taxonomy" id="574649"/>
    <lineage>
        <taxon>Bacteria</taxon>
        <taxon>Bacillati</taxon>
        <taxon>Actinomycetota</taxon>
        <taxon>Actinomycetes</taxon>
        <taxon>Micrococcales</taxon>
        <taxon>Microbacteriaceae</taxon>
        <taxon>Agrococcus</taxon>
    </lineage>
</organism>
<evidence type="ECO:0000256" key="1">
    <source>
        <dbReference type="SAM" id="MobiDB-lite"/>
    </source>
</evidence>
<evidence type="ECO:0000259" key="2">
    <source>
        <dbReference type="SMART" id="SM00226"/>
    </source>
</evidence>
<dbReference type="EMBL" id="BMLM01000001">
    <property type="protein sequence ID" value="GGN79786.1"/>
    <property type="molecule type" value="Genomic_DNA"/>
</dbReference>
<reference evidence="4" key="1">
    <citation type="journal article" date="2019" name="Int. J. Syst. Evol. Microbiol.">
        <title>The Global Catalogue of Microorganisms (GCM) 10K type strain sequencing project: providing services to taxonomists for standard genome sequencing and annotation.</title>
        <authorList>
            <consortium name="The Broad Institute Genomics Platform"/>
            <consortium name="The Broad Institute Genome Sequencing Center for Infectious Disease"/>
            <person name="Wu L."/>
            <person name="Ma J."/>
        </authorList>
    </citation>
    <scope>NUCLEOTIDE SEQUENCE [LARGE SCALE GENOMIC DNA]</scope>
    <source>
        <strain evidence="4">CGMCC 1.6960</strain>
    </source>
</reference>
<dbReference type="Pfam" id="PF01451">
    <property type="entry name" value="LMWPc"/>
    <property type="match status" value="1"/>
</dbReference>
<gene>
    <name evidence="3" type="ORF">GCM10010968_07010</name>
</gene>
<keyword evidence="4" id="KW-1185">Reference proteome</keyword>
<name>A0ABQ2KCZ4_9MICO</name>
<dbReference type="Proteomes" id="UP000626982">
    <property type="component" value="Unassembled WGS sequence"/>
</dbReference>
<evidence type="ECO:0000313" key="4">
    <source>
        <dbReference type="Proteomes" id="UP000626982"/>
    </source>
</evidence>
<feature type="region of interest" description="Disordered" evidence="1">
    <location>
        <begin position="145"/>
        <end position="165"/>
    </location>
</feature>
<dbReference type="InterPro" id="IPR036196">
    <property type="entry name" value="Ptyr_pPase_sf"/>
</dbReference>
<proteinExistence type="predicted"/>
<accession>A0ABQ2KCZ4</accession>